<sequence>MAVFLKRDDERRRQNLPQAHQGPQLKFNNDAISSTLTDGVDYAHRCTDSTVQFFSMPRAATVPQGK</sequence>
<organism evidence="2 3">
    <name type="scientific">Daphnia magna</name>
    <dbReference type="NCBI Taxonomy" id="35525"/>
    <lineage>
        <taxon>Eukaryota</taxon>
        <taxon>Metazoa</taxon>
        <taxon>Ecdysozoa</taxon>
        <taxon>Arthropoda</taxon>
        <taxon>Crustacea</taxon>
        <taxon>Branchiopoda</taxon>
        <taxon>Diplostraca</taxon>
        <taxon>Cladocera</taxon>
        <taxon>Anomopoda</taxon>
        <taxon>Daphniidae</taxon>
        <taxon>Daphnia</taxon>
    </lineage>
</organism>
<keyword evidence="3" id="KW-1185">Reference proteome</keyword>
<name>A0ABQ9ZUU8_9CRUS</name>
<evidence type="ECO:0000256" key="1">
    <source>
        <dbReference type="SAM" id="MobiDB-lite"/>
    </source>
</evidence>
<gene>
    <name evidence="2" type="ORF">OUZ56_031664</name>
</gene>
<dbReference type="Proteomes" id="UP001234178">
    <property type="component" value="Unassembled WGS sequence"/>
</dbReference>
<accession>A0ABQ9ZUU8</accession>
<feature type="compositionally biased region" description="Basic and acidic residues" evidence="1">
    <location>
        <begin position="1"/>
        <end position="13"/>
    </location>
</feature>
<comment type="caution">
    <text evidence="2">The sequence shown here is derived from an EMBL/GenBank/DDBJ whole genome shotgun (WGS) entry which is preliminary data.</text>
</comment>
<evidence type="ECO:0000313" key="2">
    <source>
        <dbReference type="EMBL" id="KAK4016701.1"/>
    </source>
</evidence>
<proteinExistence type="predicted"/>
<evidence type="ECO:0000313" key="3">
    <source>
        <dbReference type="Proteomes" id="UP001234178"/>
    </source>
</evidence>
<protein>
    <submittedName>
        <fullName evidence="2">Uncharacterized protein</fullName>
    </submittedName>
</protein>
<dbReference type="EMBL" id="JAOYFB010000005">
    <property type="protein sequence ID" value="KAK4016701.1"/>
    <property type="molecule type" value="Genomic_DNA"/>
</dbReference>
<reference evidence="2 3" key="1">
    <citation type="journal article" date="2023" name="Nucleic Acids Res.">
        <title>The hologenome of Daphnia magna reveals possible DNA methylation and microbiome-mediated evolution of the host genome.</title>
        <authorList>
            <person name="Chaturvedi A."/>
            <person name="Li X."/>
            <person name="Dhandapani V."/>
            <person name="Marshall H."/>
            <person name="Kissane S."/>
            <person name="Cuenca-Cambronero M."/>
            <person name="Asole G."/>
            <person name="Calvet F."/>
            <person name="Ruiz-Romero M."/>
            <person name="Marangio P."/>
            <person name="Guigo R."/>
            <person name="Rago D."/>
            <person name="Mirbahai L."/>
            <person name="Eastwood N."/>
            <person name="Colbourne J.K."/>
            <person name="Zhou J."/>
            <person name="Mallon E."/>
            <person name="Orsini L."/>
        </authorList>
    </citation>
    <scope>NUCLEOTIDE SEQUENCE [LARGE SCALE GENOMIC DNA]</scope>
    <source>
        <strain evidence="2">LRV0_1</strain>
    </source>
</reference>
<feature type="region of interest" description="Disordered" evidence="1">
    <location>
        <begin position="1"/>
        <end position="26"/>
    </location>
</feature>